<feature type="domain" description="NAD-dependent epimerase/dehydratase" evidence="1">
    <location>
        <begin position="143"/>
        <end position="260"/>
    </location>
</feature>
<evidence type="ECO:0000259" key="1">
    <source>
        <dbReference type="Pfam" id="PF01370"/>
    </source>
</evidence>
<reference evidence="2 3" key="1">
    <citation type="journal article" date="2024" name="Chem. Sci.">
        <title>Discovery of megapolipeptins by genome mining of a Burkholderiales bacteria collection.</title>
        <authorList>
            <person name="Paulo B.S."/>
            <person name="Recchia M.J.J."/>
            <person name="Lee S."/>
            <person name="Fergusson C.H."/>
            <person name="Romanowski S.B."/>
            <person name="Hernandez A."/>
            <person name="Krull N."/>
            <person name="Liu D.Y."/>
            <person name="Cavanagh H."/>
            <person name="Bos A."/>
            <person name="Gray C.A."/>
            <person name="Murphy B.T."/>
            <person name="Linington R.G."/>
            <person name="Eustaquio A.S."/>
        </authorList>
    </citation>
    <scope>NUCLEOTIDE SEQUENCE [LARGE SCALE GENOMIC DNA]</scope>
    <source>
        <strain evidence="2 3">RL17-351-BIE-A</strain>
    </source>
</reference>
<evidence type="ECO:0000313" key="3">
    <source>
        <dbReference type="Proteomes" id="UP001629274"/>
    </source>
</evidence>
<dbReference type="Pfam" id="PF01370">
    <property type="entry name" value="Epimerase"/>
    <property type="match status" value="1"/>
</dbReference>
<proteinExistence type="predicted"/>
<gene>
    <name evidence="2" type="ORF">PQR03_26050</name>
</gene>
<protein>
    <submittedName>
        <fullName evidence="2">SDR family NAD(P)-dependent oxidoreductase</fullName>
    </submittedName>
</protein>
<name>A0ABW9BM40_9BURK</name>
<accession>A0ABW9BM40</accession>
<organism evidence="2 3">
    <name type="scientific">Paraburkholderia phytofirmans</name>
    <dbReference type="NCBI Taxonomy" id="261302"/>
    <lineage>
        <taxon>Bacteria</taxon>
        <taxon>Pseudomonadati</taxon>
        <taxon>Pseudomonadota</taxon>
        <taxon>Betaproteobacteria</taxon>
        <taxon>Burkholderiales</taxon>
        <taxon>Burkholderiaceae</taxon>
        <taxon>Paraburkholderia</taxon>
    </lineage>
</organism>
<dbReference type="PANTHER" id="PTHR48079">
    <property type="entry name" value="PROTEIN YEEZ"/>
    <property type="match status" value="1"/>
</dbReference>
<dbReference type="SUPFAM" id="SSF51735">
    <property type="entry name" value="NAD(P)-binding Rossmann-fold domains"/>
    <property type="match status" value="1"/>
</dbReference>
<sequence>MKATRNFRRPRVLIVGCGDVGMRCVRLLQPRVHVFALTSHAGRCAELRAAGVTPLVGDLDVRGSLRRLAGLAPTVLHLAPPQKTGDDDRRTRALLATLSTRRASARAAVAPAVPPVGRLRQLRASWAESGTANIVPDGVRRTAASRAPVRLVYASTTGVYGDCGGAWIDETRATQAANPRAKRRVSAERQLRRATARGSVAASIARIPGIYAGNRLPLARLEKRTPALVDADDVYTNHIHADDLAAILVRLVTHGRPGRVVHASDDTSLKMGEYFDEVADAFGLARAPRITRAEAELQIEPTLLSFMRESRRLINRRLKGELRVRLRYPSVEDFLREGVKA</sequence>
<dbReference type="RefSeq" id="WP_408264195.1">
    <property type="nucleotide sequence ID" value="NZ_JAQQCK010000021.1"/>
</dbReference>
<dbReference type="InterPro" id="IPR001509">
    <property type="entry name" value="Epimerase_deHydtase"/>
</dbReference>
<dbReference type="EMBL" id="JAQQDR010000010">
    <property type="protein sequence ID" value="MFM0241604.1"/>
    <property type="molecule type" value="Genomic_DNA"/>
</dbReference>
<dbReference type="Gene3D" id="3.40.50.720">
    <property type="entry name" value="NAD(P)-binding Rossmann-like Domain"/>
    <property type="match status" value="2"/>
</dbReference>
<comment type="caution">
    <text evidence="2">The sequence shown here is derived from an EMBL/GenBank/DDBJ whole genome shotgun (WGS) entry which is preliminary data.</text>
</comment>
<dbReference type="PANTHER" id="PTHR48079:SF6">
    <property type="entry name" value="NAD(P)-BINDING DOMAIN-CONTAINING PROTEIN-RELATED"/>
    <property type="match status" value="1"/>
</dbReference>
<keyword evidence="3" id="KW-1185">Reference proteome</keyword>
<evidence type="ECO:0000313" key="2">
    <source>
        <dbReference type="EMBL" id="MFM0241604.1"/>
    </source>
</evidence>
<dbReference type="InterPro" id="IPR051783">
    <property type="entry name" value="NAD(P)-dependent_oxidoreduct"/>
</dbReference>
<dbReference type="InterPro" id="IPR036291">
    <property type="entry name" value="NAD(P)-bd_dom_sf"/>
</dbReference>
<dbReference type="Proteomes" id="UP001629274">
    <property type="component" value="Unassembled WGS sequence"/>
</dbReference>